<keyword evidence="3" id="KW-0408">Iron</keyword>
<dbReference type="Proteomes" id="UP000070434">
    <property type="component" value="Unassembled WGS sequence"/>
</dbReference>
<accession>A0AAW3PPM1</accession>
<evidence type="ECO:0000256" key="2">
    <source>
        <dbReference type="ARBA" id="ARBA00022723"/>
    </source>
</evidence>
<dbReference type="GO" id="GO:0051537">
    <property type="term" value="F:2 iron, 2 sulfur cluster binding"/>
    <property type="evidence" value="ECO:0007669"/>
    <property type="project" value="UniProtKB-KW"/>
</dbReference>
<dbReference type="InterPro" id="IPR036922">
    <property type="entry name" value="Rieske_2Fe-2S_sf"/>
</dbReference>
<dbReference type="EMBL" id="LNJP01000004">
    <property type="protein sequence ID" value="KWZ30086.1"/>
    <property type="molecule type" value="Genomic_DNA"/>
</dbReference>
<dbReference type="RefSeq" id="WP_059640013.1">
    <property type="nucleotide sequence ID" value="NZ_LNJP01000004.1"/>
</dbReference>
<dbReference type="PROSITE" id="PS51296">
    <property type="entry name" value="RIESKE"/>
    <property type="match status" value="1"/>
</dbReference>
<dbReference type="CDD" id="cd03528">
    <property type="entry name" value="Rieske_RO_ferredoxin"/>
    <property type="match status" value="1"/>
</dbReference>
<proteinExistence type="inferred from homology"/>
<evidence type="ECO:0000259" key="7">
    <source>
        <dbReference type="PROSITE" id="PS51296"/>
    </source>
</evidence>
<dbReference type="PANTHER" id="PTHR21496">
    <property type="entry name" value="FERREDOXIN-RELATED"/>
    <property type="match status" value="1"/>
</dbReference>
<evidence type="ECO:0000256" key="1">
    <source>
        <dbReference type="ARBA" id="ARBA00022714"/>
    </source>
</evidence>
<evidence type="ECO:0000256" key="5">
    <source>
        <dbReference type="ARBA" id="ARBA00034078"/>
    </source>
</evidence>
<keyword evidence="4" id="KW-0411">Iron-sulfur</keyword>
<evidence type="ECO:0000256" key="6">
    <source>
        <dbReference type="ARBA" id="ARBA00038001"/>
    </source>
</evidence>
<evidence type="ECO:0000256" key="4">
    <source>
        <dbReference type="ARBA" id="ARBA00023014"/>
    </source>
</evidence>
<protein>
    <submittedName>
        <fullName evidence="8">Naphthalene 1,2-dioxygenase</fullName>
    </submittedName>
</protein>
<feature type="domain" description="Rieske" evidence="7">
    <location>
        <begin position="6"/>
        <end position="101"/>
    </location>
</feature>
<reference evidence="8 9" key="1">
    <citation type="submission" date="2015-11" db="EMBL/GenBank/DDBJ databases">
        <authorList>
            <person name="Sahl J."/>
            <person name="Wagner D."/>
            <person name="Keim P."/>
        </authorList>
    </citation>
    <scope>NUCLEOTIDE SEQUENCE [LARGE SCALE GENOMIC DNA]</scope>
    <source>
        <strain evidence="8 9">AZ-4-2-10-S1-D7</strain>
    </source>
</reference>
<dbReference type="AlphaFoldDB" id="A0AAW3PPM1"/>
<evidence type="ECO:0000256" key="3">
    <source>
        <dbReference type="ARBA" id="ARBA00023004"/>
    </source>
</evidence>
<dbReference type="Gene3D" id="2.102.10.10">
    <property type="entry name" value="Rieske [2Fe-2S] iron-sulphur domain"/>
    <property type="match status" value="1"/>
</dbReference>
<evidence type="ECO:0000313" key="9">
    <source>
        <dbReference type="Proteomes" id="UP000070434"/>
    </source>
</evidence>
<evidence type="ECO:0000313" key="8">
    <source>
        <dbReference type="EMBL" id="KWZ30086.1"/>
    </source>
</evidence>
<sequence length="120" mass="12771">MTTEWIDAVAPETVRADGILGVWVGGRDIALYAVGDEIFATENQCTHGDARLSDGFLLDDEIECPLHQGRFSVRTGMALCAPLTTCVHTYPVKIENGRVFVQLAPADAAAPASAPAEARS</sequence>
<dbReference type="GO" id="GO:0046872">
    <property type="term" value="F:metal ion binding"/>
    <property type="evidence" value="ECO:0007669"/>
    <property type="project" value="UniProtKB-KW"/>
</dbReference>
<keyword evidence="1" id="KW-0001">2Fe-2S</keyword>
<comment type="cofactor">
    <cofactor evidence="5">
        <name>[2Fe-2S] cluster</name>
        <dbReference type="ChEBI" id="CHEBI:190135"/>
    </cofactor>
</comment>
<keyword evidence="2" id="KW-0479">Metal-binding</keyword>
<name>A0AAW3PPM1_9BURK</name>
<organism evidence="8 9">
    <name type="scientific">Burkholderia anthina</name>
    <dbReference type="NCBI Taxonomy" id="179879"/>
    <lineage>
        <taxon>Bacteria</taxon>
        <taxon>Pseudomonadati</taxon>
        <taxon>Pseudomonadota</taxon>
        <taxon>Betaproteobacteria</taxon>
        <taxon>Burkholderiales</taxon>
        <taxon>Burkholderiaceae</taxon>
        <taxon>Burkholderia</taxon>
        <taxon>Burkholderia cepacia complex</taxon>
    </lineage>
</organism>
<comment type="caution">
    <text evidence="8">The sequence shown here is derived from an EMBL/GenBank/DDBJ whole genome shotgun (WGS) entry which is preliminary data.</text>
</comment>
<dbReference type="Pfam" id="PF00355">
    <property type="entry name" value="Rieske"/>
    <property type="match status" value="1"/>
</dbReference>
<dbReference type="PANTHER" id="PTHR21496:SF0">
    <property type="entry name" value="RIESKE DOMAIN-CONTAINING PROTEIN"/>
    <property type="match status" value="1"/>
</dbReference>
<dbReference type="InterPro" id="IPR017941">
    <property type="entry name" value="Rieske_2Fe-2S"/>
</dbReference>
<dbReference type="SUPFAM" id="SSF50022">
    <property type="entry name" value="ISP domain"/>
    <property type="match status" value="1"/>
</dbReference>
<comment type="similarity">
    <text evidence="6">Belongs to the bacterial ring-hydroxylating dioxygenase ferredoxin component family.</text>
</comment>
<gene>
    <name evidence="8" type="ORF">WS64_29415</name>
</gene>